<name>A0AA39T252_ACESA</name>
<evidence type="ECO:0000313" key="2">
    <source>
        <dbReference type="Proteomes" id="UP001168877"/>
    </source>
</evidence>
<comment type="caution">
    <text evidence="1">The sequence shown here is derived from an EMBL/GenBank/DDBJ whole genome shotgun (WGS) entry which is preliminary data.</text>
</comment>
<dbReference type="EMBL" id="JAUESC010000003">
    <property type="protein sequence ID" value="KAK0599883.1"/>
    <property type="molecule type" value="Genomic_DNA"/>
</dbReference>
<gene>
    <name evidence="1" type="ORF">LWI29_009474</name>
</gene>
<accession>A0AA39T252</accession>
<sequence>MGNNNSKKLWEAIRDLFAAHNGSNVVYYKKELRQAQKRGVHKPKKFPPEYQLFSVNKNEELIEPTCVKEAIKSKEWTTAMEGEYQALIKNKTWTIVPTHMPTTL</sequence>
<reference evidence="1" key="1">
    <citation type="journal article" date="2022" name="Plant J.">
        <title>Strategies of tolerance reflected in two North American maple genomes.</title>
        <authorList>
            <person name="McEvoy S.L."/>
            <person name="Sezen U.U."/>
            <person name="Trouern-Trend A."/>
            <person name="McMahon S.M."/>
            <person name="Schaberg P.G."/>
            <person name="Yang J."/>
            <person name="Wegrzyn J.L."/>
            <person name="Swenson N.G."/>
        </authorList>
    </citation>
    <scope>NUCLEOTIDE SEQUENCE</scope>
    <source>
        <strain evidence="1">NS2018</strain>
    </source>
</reference>
<protein>
    <submittedName>
        <fullName evidence="1">Uncharacterized protein</fullName>
    </submittedName>
</protein>
<reference evidence="1" key="2">
    <citation type="submission" date="2023-06" db="EMBL/GenBank/DDBJ databases">
        <authorList>
            <person name="Swenson N.G."/>
            <person name="Wegrzyn J.L."/>
            <person name="Mcevoy S.L."/>
        </authorList>
    </citation>
    <scope>NUCLEOTIDE SEQUENCE</scope>
    <source>
        <strain evidence="1">NS2018</strain>
        <tissue evidence="1">Leaf</tissue>
    </source>
</reference>
<evidence type="ECO:0000313" key="1">
    <source>
        <dbReference type="EMBL" id="KAK0599883.1"/>
    </source>
</evidence>
<proteinExistence type="predicted"/>
<dbReference type="AlphaFoldDB" id="A0AA39T252"/>
<dbReference type="Proteomes" id="UP001168877">
    <property type="component" value="Unassembled WGS sequence"/>
</dbReference>
<keyword evidence="2" id="KW-1185">Reference proteome</keyword>
<organism evidence="1 2">
    <name type="scientific">Acer saccharum</name>
    <name type="common">Sugar maple</name>
    <dbReference type="NCBI Taxonomy" id="4024"/>
    <lineage>
        <taxon>Eukaryota</taxon>
        <taxon>Viridiplantae</taxon>
        <taxon>Streptophyta</taxon>
        <taxon>Embryophyta</taxon>
        <taxon>Tracheophyta</taxon>
        <taxon>Spermatophyta</taxon>
        <taxon>Magnoliopsida</taxon>
        <taxon>eudicotyledons</taxon>
        <taxon>Gunneridae</taxon>
        <taxon>Pentapetalae</taxon>
        <taxon>rosids</taxon>
        <taxon>malvids</taxon>
        <taxon>Sapindales</taxon>
        <taxon>Sapindaceae</taxon>
        <taxon>Hippocastanoideae</taxon>
        <taxon>Acereae</taxon>
        <taxon>Acer</taxon>
    </lineage>
</organism>